<comment type="caution">
    <text evidence="2">The sequence shown here is derived from an EMBL/GenBank/DDBJ whole genome shotgun (WGS) entry which is preliminary data.</text>
</comment>
<dbReference type="Proteomes" id="UP001174909">
    <property type="component" value="Unassembled WGS sequence"/>
</dbReference>
<dbReference type="PANTHER" id="PTHR33802">
    <property type="entry name" value="SI:CH211-161H7.5-RELATED"/>
    <property type="match status" value="1"/>
</dbReference>
<proteinExistence type="predicted"/>
<keyword evidence="1" id="KW-0472">Membrane</keyword>
<name>A0AA35SH08_GEOBA</name>
<evidence type="ECO:0000313" key="2">
    <source>
        <dbReference type="EMBL" id="CAI8029254.1"/>
    </source>
</evidence>
<organism evidence="2 3">
    <name type="scientific">Geodia barretti</name>
    <name type="common">Barrett's horny sponge</name>
    <dbReference type="NCBI Taxonomy" id="519541"/>
    <lineage>
        <taxon>Eukaryota</taxon>
        <taxon>Metazoa</taxon>
        <taxon>Porifera</taxon>
        <taxon>Demospongiae</taxon>
        <taxon>Heteroscleromorpha</taxon>
        <taxon>Tetractinellida</taxon>
        <taxon>Astrophorina</taxon>
        <taxon>Geodiidae</taxon>
        <taxon>Geodia</taxon>
    </lineage>
</organism>
<dbReference type="EMBL" id="CASHTH010002392">
    <property type="protein sequence ID" value="CAI8029254.1"/>
    <property type="molecule type" value="Genomic_DNA"/>
</dbReference>
<dbReference type="PANTHER" id="PTHR33802:SF1">
    <property type="entry name" value="XK-RELATED PROTEIN"/>
    <property type="match status" value="1"/>
</dbReference>
<keyword evidence="1" id="KW-1133">Transmembrane helix</keyword>
<keyword evidence="3" id="KW-1185">Reference proteome</keyword>
<feature type="transmembrane region" description="Helical" evidence="1">
    <location>
        <begin position="70"/>
        <end position="90"/>
    </location>
</feature>
<protein>
    <submittedName>
        <fullName evidence="2">Uncharacterized protein</fullName>
    </submittedName>
</protein>
<evidence type="ECO:0000256" key="1">
    <source>
        <dbReference type="SAM" id="Phobius"/>
    </source>
</evidence>
<feature type="non-terminal residue" evidence="2">
    <location>
        <position position="1"/>
    </location>
</feature>
<accession>A0AA35SH08</accession>
<sequence length="92" mass="10059">MSRETQRGRRGILRAAECGSLALATVGFVAFLVVSSFASSPNANKFGFKNSTGGISDEFVTQVTPANFTVAIWGLIFIWQSGWLIYAWTFQC</sequence>
<keyword evidence="1" id="KW-0812">Transmembrane</keyword>
<reference evidence="2" key="1">
    <citation type="submission" date="2023-03" db="EMBL/GenBank/DDBJ databases">
        <authorList>
            <person name="Steffen K."/>
            <person name="Cardenas P."/>
        </authorList>
    </citation>
    <scope>NUCLEOTIDE SEQUENCE</scope>
</reference>
<dbReference type="AlphaFoldDB" id="A0AA35SH08"/>
<gene>
    <name evidence="2" type="ORF">GBAR_LOCUS16625</name>
</gene>
<feature type="transmembrane region" description="Helical" evidence="1">
    <location>
        <begin position="21"/>
        <end position="39"/>
    </location>
</feature>
<evidence type="ECO:0000313" key="3">
    <source>
        <dbReference type="Proteomes" id="UP001174909"/>
    </source>
</evidence>